<dbReference type="OrthoDB" id="5849366at2759"/>
<reference evidence="2 3" key="1">
    <citation type="submission" date="2018-11" db="EMBL/GenBank/DDBJ databases">
        <authorList>
            <consortium name="Pathogen Informatics"/>
        </authorList>
    </citation>
    <scope>NUCLEOTIDE SEQUENCE [LARGE SCALE GENOMIC DNA]</scope>
</reference>
<gene>
    <name evidence="2" type="ORF">SVUK_LOCUS17857</name>
</gene>
<keyword evidence="1" id="KW-0812">Transmembrane</keyword>
<name>A0A3P7JSH4_STRVU</name>
<keyword evidence="3" id="KW-1185">Reference proteome</keyword>
<dbReference type="AlphaFoldDB" id="A0A3P7JSH4"/>
<evidence type="ECO:0000313" key="2">
    <source>
        <dbReference type="EMBL" id="VDM82859.1"/>
    </source>
</evidence>
<organism evidence="2 3">
    <name type="scientific">Strongylus vulgaris</name>
    <name type="common">Blood worm</name>
    <dbReference type="NCBI Taxonomy" id="40348"/>
    <lineage>
        <taxon>Eukaryota</taxon>
        <taxon>Metazoa</taxon>
        <taxon>Ecdysozoa</taxon>
        <taxon>Nematoda</taxon>
        <taxon>Chromadorea</taxon>
        <taxon>Rhabditida</taxon>
        <taxon>Rhabditina</taxon>
        <taxon>Rhabditomorpha</taxon>
        <taxon>Strongyloidea</taxon>
        <taxon>Strongylidae</taxon>
        <taxon>Strongylus</taxon>
    </lineage>
</organism>
<keyword evidence="1" id="KW-1133">Transmembrane helix</keyword>
<protein>
    <submittedName>
        <fullName evidence="2">Uncharacterized protein</fullName>
    </submittedName>
</protein>
<feature type="transmembrane region" description="Helical" evidence="1">
    <location>
        <begin position="48"/>
        <end position="71"/>
    </location>
</feature>
<dbReference type="EMBL" id="UYYB01119807">
    <property type="protein sequence ID" value="VDM82859.1"/>
    <property type="molecule type" value="Genomic_DNA"/>
</dbReference>
<accession>A0A3P7JSH4</accession>
<dbReference type="SUPFAM" id="SSF81321">
    <property type="entry name" value="Family A G protein-coupled receptor-like"/>
    <property type="match status" value="1"/>
</dbReference>
<sequence>MPTFLSDQLRTMCPNLQFDTTSEWVLLPELPPDCQMPTDQAEWVKYCMAFLFATLSVIGIVGNILVIFVVLKVRGMVSLRLL</sequence>
<evidence type="ECO:0000256" key="1">
    <source>
        <dbReference type="SAM" id="Phobius"/>
    </source>
</evidence>
<evidence type="ECO:0000313" key="3">
    <source>
        <dbReference type="Proteomes" id="UP000270094"/>
    </source>
</evidence>
<dbReference type="Gene3D" id="1.20.1070.10">
    <property type="entry name" value="Rhodopsin 7-helix transmembrane proteins"/>
    <property type="match status" value="1"/>
</dbReference>
<dbReference type="Proteomes" id="UP000270094">
    <property type="component" value="Unassembled WGS sequence"/>
</dbReference>
<proteinExistence type="predicted"/>
<keyword evidence="1" id="KW-0472">Membrane</keyword>